<name>A0A9Q1J6B8_SYNKA</name>
<comment type="caution">
    <text evidence="1">The sequence shown here is derived from an EMBL/GenBank/DDBJ whole genome shotgun (WGS) entry which is preliminary data.</text>
</comment>
<dbReference type="Proteomes" id="UP001152622">
    <property type="component" value="Chromosome 3"/>
</dbReference>
<organism evidence="1 2">
    <name type="scientific">Synaphobranchus kaupii</name>
    <name type="common">Kaup's arrowtooth eel</name>
    <dbReference type="NCBI Taxonomy" id="118154"/>
    <lineage>
        <taxon>Eukaryota</taxon>
        <taxon>Metazoa</taxon>
        <taxon>Chordata</taxon>
        <taxon>Craniata</taxon>
        <taxon>Vertebrata</taxon>
        <taxon>Euteleostomi</taxon>
        <taxon>Actinopterygii</taxon>
        <taxon>Neopterygii</taxon>
        <taxon>Teleostei</taxon>
        <taxon>Anguilliformes</taxon>
        <taxon>Synaphobranchidae</taxon>
        <taxon>Synaphobranchus</taxon>
    </lineage>
</organism>
<proteinExistence type="predicted"/>
<sequence length="92" mass="9876">MEMLLNKLSSADSSSFICGMACPRTGQEEGGEPEWNFEEEDGGACMGAAARAIIEGKGRSRTRSPCQALSINLSVDRGSIRLDGPRQALKDR</sequence>
<dbReference type="AlphaFoldDB" id="A0A9Q1J6B8"/>
<keyword evidence="2" id="KW-1185">Reference proteome</keyword>
<gene>
    <name evidence="1" type="ORF">SKAU_G00089260</name>
</gene>
<protein>
    <submittedName>
        <fullName evidence="1">Uncharacterized protein</fullName>
    </submittedName>
</protein>
<dbReference type="EMBL" id="JAINUF010000003">
    <property type="protein sequence ID" value="KAJ8368898.1"/>
    <property type="molecule type" value="Genomic_DNA"/>
</dbReference>
<evidence type="ECO:0000313" key="2">
    <source>
        <dbReference type="Proteomes" id="UP001152622"/>
    </source>
</evidence>
<accession>A0A9Q1J6B8</accession>
<reference evidence="1" key="1">
    <citation type="journal article" date="2023" name="Science">
        <title>Genome structures resolve the early diversification of teleost fishes.</title>
        <authorList>
            <person name="Parey E."/>
            <person name="Louis A."/>
            <person name="Montfort J."/>
            <person name="Bouchez O."/>
            <person name="Roques C."/>
            <person name="Iampietro C."/>
            <person name="Lluch J."/>
            <person name="Castinel A."/>
            <person name="Donnadieu C."/>
            <person name="Desvignes T."/>
            <person name="Floi Bucao C."/>
            <person name="Jouanno E."/>
            <person name="Wen M."/>
            <person name="Mejri S."/>
            <person name="Dirks R."/>
            <person name="Jansen H."/>
            <person name="Henkel C."/>
            <person name="Chen W.J."/>
            <person name="Zahm M."/>
            <person name="Cabau C."/>
            <person name="Klopp C."/>
            <person name="Thompson A.W."/>
            <person name="Robinson-Rechavi M."/>
            <person name="Braasch I."/>
            <person name="Lecointre G."/>
            <person name="Bobe J."/>
            <person name="Postlethwait J.H."/>
            <person name="Berthelot C."/>
            <person name="Roest Crollius H."/>
            <person name="Guiguen Y."/>
        </authorList>
    </citation>
    <scope>NUCLEOTIDE SEQUENCE</scope>
    <source>
        <strain evidence="1">WJC10195</strain>
    </source>
</reference>
<evidence type="ECO:0000313" key="1">
    <source>
        <dbReference type="EMBL" id="KAJ8368898.1"/>
    </source>
</evidence>